<reference evidence="2 3" key="1">
    <citation type="journal article" date="2021" name="Nat. Commun.">
        <title>Incipient diploidization of the medicinal plant Perilla within 10,000 years.</title>
        <authorList>
            <person name="Zhang Y."/>
            <person name="Shen Q."/>
            <person name="Leng L."/>
            <person name="Zhang D."/>
            <person name="Chen S."/>
            <person name="Shi Y."/>
            <person name="Ning Z."/>
            <person name="Chen S."/>
        </authorList>
    </citation>
    <scope>NUCLEOTIDE SEQUENCE [LARGE SCALE GENOMIC DNA]</scope>
    <source>
        <strain evidence="3">cv. PC099</strain>
    </source>
</reference>
<sequence>MEDNSTIPFDQFKLSSNSQIPFDLSVSKKYKGIGIRGFVRFTDSARNLVYTVQKSSYKSATCDQDCVKQLLDSSGNTLFSITRVNKRSWHGFKGNEEKKVIFTADKTVDEFSRTEFTVILVDENNEDAKTELRMKGSPYKRSCTIYKGDSIVAQTSLMYKLGIGTIFIPRNRFRVTIFPGFADHSLVACLIAIYFDGRKLWI</sequence>
<dbReference type="PANTHER" id="PTHR31087">
    <property type="match status" value="1"/>
</dbReference>
<gene>
    <name evidence="2" type="ORF">C2S53_008613</name>
</gene>
<accession>A0AAD4JNX4</accession>
<name>A0AAD4JNX4_PERFH</name>
<dbReference type="EMBL" id="SDAM02000019">
    <property type="protein sequence ID" value="KAH6836901.1"/>
    <property type="molecule type" value="Genomic_DNA"/>
</dbReference>
<dbReference type="Pfam" id="PF04525">
    <property type="entry name" value="LOR"/>
    <property type="match status" value="1"/>
</dbReference>
<dbReference type="SUPFAM" id="SSF54518">
    <property type="entry name" value="Tubby C-terminal domain-like"/>
    <property type="match status" value="1"/>
</dbReference>
<evidence type="ECO:0000313" key="2">
    <source>
        <dbReference type="EMBL" id="KAH6836901.1"/>
    </source>
</evidence>
<dbReference type="AlphaFoldDB" id="A0AAD4JNX4"/>
<dbReference type="Gene3D" id="2.40.160.200">
    <property type="entry name" value="LURP1-related"/>
    <property type="match status" value="1"/>
</dbReference>
<dbReference type="InterPro" id="IPR025659">
    <property type="entry name" value="Tubby-like_C"/>
</dbReference>
<evidence type="ECO:0000313" key="3">
    <source>
        <dbReference type="Proteomes" id="UP001190926"/>
    </source>
</evidence>
<proteinExistence type="inferred from homology"/>
<protein>
    <submittedName>
        <fullName evidence="2">Uncharacterized protein</fullName>
    </submittedName>
</protein>
<dbReference type="PANTHER" id="PTHR31087:SF85">
    <property type="entry name" value="PROTEIN LURP-ONE-RELATED 7"/>
    <property type="match status" value="1"/>
</dbReference>
<comment type="caution">
    <text evidence="2">The sequence shown here is derived from an EMBL/GenBank/DDBJ whole genome shotgun (WGS) entry which is preliminary data.</text>
</comment>
<dbReference type="Proteomes" id="UP001190926">
    <property type="component" value="Unassembled WGS sequence"/>
</dbReference>
<comment type="similarity">
    <text evidence="1">Belongs to the LOR family.</text>
</comment>
<organism evidence="2 3">
    <name type="scientific">Perilla frutescens var. hirtella</name>
    <name type="common">Perilla citriodora</name>
    <name type="synonym">Perilla setoyensis</name>
    <dbReference type="NCBI Taxonomy" id="608512"/>
    <lineage>
        <taxon>Eukaryota</taxon>
        <taxon>Viridiplantae</taxon>
        <taxon>Streptophyta</taxon>
        <taxon>Embryophyta</taxon>
        <taxon>Tracheophyta</taxon>
        <taxon>Spermatophyta</taxon>
        <taxon>Magnoliopsida</taxon>
        <taxon>eudicotyledons</taxon>
        <taxon>Gunneridae</taxon>
        <taxon>Pentapetalae</taxon>
        <taxon>asterids</taxon>
        <taxon>lamiids</taxon>
        <taxon>Lamiales</taxon>
        <taxon>Lamiaceae</taxon>
        <taxon>Nepetoideae</taxon>
        <taxon>Elsholtzieae</taxon>
        <taxon>Perilla</taxon>
    </lineage>
</organism>
<evidence type="ECO:0000256" key="1">
    <source>
        <dbReference type="ARBA" id="ARBA00005437"/>
    </source>
</evidence>
<dbReference type="InterPro" id="IPR007612">
    <property type="entry name" value="LOR"/>
</dbReference>
<dbReference type="InterPro" id="IPR038595">
    <property type="entry name" value="LOR_sf"/>
</dbReference>
<keyword evidence="3" id="KW-1185">Reference proteome</keyword>